<gene>
    <name evidence="1" type="ORF">RPERSI_LOCUS7571</name>
</gene>
<evidence type="ECO:0000313" key="2">
    <source>
        <dbReference type="Proteomes" id="UP000789920"/>
    </source>
</evidence>
<name>A0ACA9NAW0_9GLOM</name>
<keyword evidence="2" id="KW-1185">Reference proteome</keyword>
<comment type="caution">
    <text evidence="1">The sequence shown here is derived from an EMBL/GenBank/DDBJ whole genome shotgun (WGS) entry which is preliminary data.</text>
</comment>
<proteinExistence type="predicted"/>
<protein>
    <submittedName>
        <fullName evidence="1">35261_t:CDS:1</fullName>
    </submittedName>
</protein>
<dbReference type="EMBL" id="CAJVQC010012961">
    <property type="protein sequence ID" value="CAG8643434.1"/>
    <property type="molecule type" value="Genomic_DNA"/>
</dbReference>
<organism evidence="1 2">
    <name type="scientific">Racocetra persica</name>
    <dbReference type="NCBI Taxonomy" id="160502"/>
    <lineage>
        <taxon>Eukaryota</taxon>
        <taxon>Fungi</taxon>
        <taxon>Fungi incertae sedis</taxon>
        <taxon>Mucoromycota</taxon>
        <taxon>Glomeromycotina</taxon>
        <taxon>Glomeromycetes</taxon>
        <taxon>Diversisporales</taxon>
        <taxon>Gigasporaceae</taxon>
        <taxon>Racocetra</taxon>
    </lineage>
</organism>
<reference evidence="1" key="1">
    <citation type="submission" date="2021-06" db="EMBL/GenBank/DDBJ databases">
        <authorList>
            <person name="Kallberg Y."/>
            <person name="Tangrot J."/>
            <person name="Rosling A."/>
        </authorList>
    </citation>
    <scope>NUCLEOTIDE SEQUENCE</scope>
    <source>
        <strain evidence="1">MA461A</strain>
    </source>
</reference>
<dbReference type="Proteomes" id="UP000789920">
    <property type="component" value="Unassembled WGS sequence"/>
</dbReference>
<accession>A0ACA9NAW0</accession>
<evidence type="ECO:0000313" key="1">
    <source>
        <dbReference type="EMBL" id="CAG8643434.1"/>
    </source>
</evidence>
<feature type="non-terminal residue" evidence="1">
    <location>
        <position position="1"/>
    </location>
</feature>
<sequence length="441" mass="53287">QKLEELKKELRELNDKYKSIIEQDYNHNTIAQQLKHNRPLQIMQKVIELKLDYLLKTICEENIEKAIAQLEVEYKEEITIYTIYQYESLNYWNNIANYVQSRYYQAQDSAILKEAIRQYENSLFRVYKEITRKEFLLMTLEKQELQHIYWKLNAKECTCTYLENILFNYLTGNKFDNENLTHLVTVQITNDQLKKEYQIFEYLEKVKEVLQEIPLKRNYIQRTIQDLLARTNPTNDLKLEATLKLLDASVQTAALITFSQTTYWKKFLYNLERLEKESKIPFRILRILQTTFVSVQLLLQTQGVTPSTYELHKSIITTEQRLQQAHLLNRAHTICKEIETAKRIEHTIINNPRYYRSTDEDYTDQIEHLTPEEKYIYQEIFFRNIEHEDLYEEYRNHIKRKEPKIREISTQYDLNDLKQSNLYYTSTKSGNKPIYISRRNN</sequence>